<keyword evidence="4" id="KW-0408">Iron</keyword>
<name>A0A0B2RI66_GLYSO</name>
<proteinExistence type="inferred from homology"/>
<dbReference type="PROSITE" id="PS51471">
    <property type="entry name" value="FE2OG_OXY"/>
    <property type="match status" value="1"/>
</dbReference>
<evidence type="ECO:0000313" key="7">
    <source>
        <dbReference type="EMBL" id="KHN31507.1"/>
    </source>
</evidence>
<accession>A0A0B2RI66</accession>
<dbReference type="GO" id="GO:0046872">
    <property type="term" value="F:metal ion binding"/>
    <property type="evidence" value="ECO:0007669"/>
    <property type="project" value="UniProtKB-KW"/>
</dbReference>
<organism evidence="7">
    <name type="scientific">Glycine soja</name>
    <name type="common">Wild soybean</name>
    <dbReference type="NCBI Taxonomy" id="3848"/>
    <lineage>
        <taxon>Eukaryota</taxon>
        <taxon>Viridiplantae</taxon>
        <taxon>Streptophyta</taxon>
        <taxon>Embryophyta</taxon>
        <taxon>Tracheophyta</taxon>
        <taxon>Spermatophyta</taxon>
        <taxon>Magnoliopsida</taxon>
        <taxon>eudicotyledons</taxon>
        <taxon>Gunneridae</taxon>
        <taxon>Pentapetalae</taxon>
        <taxon>rosids</taxon>
        <taxon>fabids</taxon>
        <taxon>Fabales</taxon>
        <taxon>Fabaceae</taxon>
        <taxon>Papilionoideae</taxon>
        <taxon>50 kb inversion clade</taxon>
        <taxon>NPAAA clade</taxon>
        <taxon>indigoferoid/millettioid clade</taxon>
        <taxon>Phaseoleae</taxon>
        <taxon>Glycine</taxon>
        <taxon>Glycine subgen. Soja</taxon>
    </lineage>
</organism>
<dbReference type="Proteomes" id="UP000053555">
    <property type="component" value="Unassembled WGS sequence"/>
</dbReference>
<dbReference type="EMBL" id="KN651037">
    <property type="protein sequence ID" value="KHN31507.1"/>
    <property type="molecule type" value="Genomic_DNA"/>
</dbReference>
<keyword evidence="2" id="KW-0479">Metal-binding</keyword>
<feature type="chain" id="PRO_5002094318" evidence="5">
    <location>
        <begin position="24"/>
        <end position="118"/>
    </location>
</feature>
<evidence type="ECO:0000256" key="1">
    <source>
        <dbReference type="ARBA" id="ARBA00008056"/>
    </source>
</evidence>
<dbReference type="PANTHER" id="PTHR10209">
    <property type="entry name" value="OXIDOREDUCTASE, 2OG-FE II OXYGENASE FAMILY PROTEIN"/>
    <property type="match status" value="1"/>
</dbReference>
<sequence>MEFSRHGQVLGNLLFELLSEALGLLPDHLKDMDCAKGHLIFCHCYPSCREPELKMGTRSHTDPDFITILFQDHVGGLKVLVQNYWIDMPPIPGALVLNIGDLLQHTTSMPICCTTKDD</sequence>
<feature type="signal peptide" evidence="5">
    <location>
        <begin position="1"/>
        <end position="23"/>
    </location>
</feature>
<feature type="domain" description="Fe2OG dioxygenase" evidence="6">
    <location>
        <begin position="36"/>
        <end position="118"/>
    </location>
</feature>
<protein>
    <submittedName>
        <fullName evidence="7">Deacetoxyvindoline 4-hydroxylase</fullName>
        <ecNumber evidence="7">1.14.11.-</ecNumber>
    </submittedName>
</protein>
<evidence type="ECO:0000256" key="2">
    <source>
        <dbReference type="ARBA" id="ARBA00022723"/>
    </source>
</evidence>
<dbReference type="InterPro" id="IPR044861">
    <property type="entry name" value="IPNS-like_FE2OG_OXY"/>
</dbReference>
<evidence type="ECO:0000259" key="6">
    <source>
        <dbReference type="PROSITE" id="PS51471"/>
    </source>
</evidence>
<dbReference type="EC" id="1.14.11.-" evidence="7"/>
<evidence type="ECO:0000256" key="3">
    <source>
        <dbReference type="ARBA" id="ARBA00023002"/>
    </source>
</evidence>
<dbReference type="InterPro" id="IPR027443">
    <property type="entry name" value="IPNS-like_sf"/>
</dbReference>
<reference evidence="7" key="1">
    <citation type="submission" date="2014-07" db="EMBL/GenBank/DDBJ databases">
        <title>Identification of a novel salt tolerance gene in wild soybean by whole-genome sequencing.</title>
        <authorList>
            <person name="Lam H.-M."/>
            <person name="Qi X."/>
            <person name="Li M.-W."/>
            <person name="Liu X."/>
            <person name="Xie M."/>
            <person name="Ni M."/>
            <person name="Xu X."/>
        </authorList>
    </citation>
    <scope>NUCLEOTIDE SEQUENCE [LARGE SCALE GENOMIC DNA]</scope>
    <source>
        <tissue evidence="7">Root</tissue>
    </source>
</reference>
<evidence type="ECO:0000256" key="5">
    <source>
        <dbReference type="SAM" id="SignalP"/>
    </source>
</evidence>
<dbReference type="Pfam" id="PF03171">
    <property type="entry name" value="2OG-FeII_Oxy"/>
    <property type="match status" value="1"/>
</dbReference>
<dbReference type="GO" id="GO:0051213">
    <property type="term" value="F:dioxygenase activity"/>
    <property type="evidence" value="ECO:0007669"/>
    <property type="project" value="UniProtKB-ARBA"/>
</dbReference>
<comment type="similarity">
    <text evidence="1">Belongs to the iron/ascorbate-dependent oxidoreductase family.</text>
</comment>
<evidence type="ECO:0000256" key="4">
    <source>
        <dbReference type="ARBA" id="ARBA00023004"/>
    </source>
</evidence>
<keyword evidence="3 7" id="KW-0560">Oxidoreductase</keyword>
<dbReference type="PANTHER" id="PTHR10209:SF776">
    <property type="entry name" value="2OG-FE(II) OXYGENASE FAMILY OXIDOREDUCTASE"/>
    <property type="match status" value="1"/>
</dbReference>
<keyword evidence="5" id="KW-0732">Signal</keyword>
<dbReference type="AlphaFoldDB" id="A0A0B2RI66"/>
<dbReference type="SUPFAM" id="SSF51197">
    <property type="entry name" value="Clavaminate synthase-like"/>
    <property type="match status" value="1"/>
</dbReference>
<gene>
    <name evidence="7" type="ORF">glysoja_029642</name>
</gene>
<dbReference type="Gene3D" id="2.60.120.330">
    <property type="entry name" value="B-lactam Antibiotic, Isopenicillin N Synthase, Chain"/>
    <property type="match status" value="1"/>
</dbReference>
<dbReference type="InterPro" id="IPR005123">
    <property type="entry name" value="Oxoglu/Fe-dep_dioxygenase_dom"/>
</dbReference>